<dbReference type="RefSeq" id="WP_311939095.1">
    <property type="nucleotide sequence ID" value="NZ_JAVSCK010000003.1"/>
</dbReference>
<keyword evidence="3" id="KW-1185">Reference proteome</keyword>
<keyword evidence="1" id="KW-0732">Signal</keyword>
<dbReference type="EMBL" id="JBHTLJ010000003">
    <property type="protein sequence ID" value="MFD1162590.1"/>
    <property type="molecule type" value="Genomic_DNA"/>
</dbReference>
<accession>A0ABW3RBW4</accession>
<evidence type="ECO:0000256" key="1">
    <source>
        <dbReference type="SAM" id="SignalP"/>
    </source>
</evidence>
<gene>
    <name evidence="2" type="ORF">ACFQ2E_09195</name>
</gene>
<feature type="chain" id="PRO_5047069345" evidence="1">
    <location>
        <begin position="22"/>
        <end position="275"/>
    </location>
</feature>
<evidence type="ECO:0000313" key="3">
    <source>
        <dbReference type="Proteomes" id="UP001597163"/>
    </source>
</evidence>
<proteinExistence type="predicted"/>
<reference evidence="3" key="1">
    <citation type="journal article" date="2019" name="Int. J. Syst. Evol. Microbiol.">
        <title>The Global Catalogue of Microorganisms (GCM) 10K type strain sequencing project: providing services to taxonomists for standard genome sequencing and annotation.</title>
        <authorList>
            <consortium name="The Broad Institute Genomics Platform"/>
            <consortium name="The Broad Institute Genome Sequencing Center for Infectious Disease"/>
            <person name="Wu L."/>
            <person name="Ma J."/>
        </authorList>
    </citation>
    <scope>NUCLEOTIDE SEQUENCE [LARGE SCALE GENOMIC DNA]</scope>
    <source>
        <strain evidence="3">CCUG 63246</strain>
    </source>
</reference>
<feature type="signal peptide" evidence="1">
    <location>
        <begin position="1"/>
        <end position="21"/>
    </location>
</feature>
<dbReference type="NCBIfam" id="TIGR01200">
    <property type="entry name" value="GLPGLI"/>
    <property type="match status" value="1"/>
</dbReference>
<dbReference type="Pfam" id="PF09697">
    <property type="entry name" value="Porph_ging"/>
    <property type="match status" value="1"/>
</dbReference>
<evidence type="ECO:0000313" key="2">
    <source>
        <dbReference type="EMBL" id="MFD1162590.1"/>
    </source>
</evidence>
<sequence length="275" mass="31885">MKTIMKCIFMVFTLVVAKGNAQDFQGVATYKSHRKVDLKMNDENTNAEMQKQIQEQLRKQFQQEYTLTFNKNESIYKRNEKLEAPSLANSGAQFKIKISQGSDVMYKNVKENRYTNKTEIYGKQFLIKDTLSNRKWELVNETKNIGDYTCFKAVFKDDYTTQTFNEKGETEEVTKDRTTTVWYTPQIPINNGPDDFYGLPGLILEVNDGDLTLVCSKIVINPKTPLKIEEPTKGKEVTQAKFEEIMEKKSKEMLEQFRSRRGRDDGERVMIRVGG</sequence>
<protein>
    <submittedName>
        <fullName evidence="2">GLPGLI family protein</fullName>
    </submittedName>
</protein>
<organism evidence="2 3">
    <name type="scientific">Hwangdonia seohaensis</name>
    <dbReference type="NCBI Taxonomy" id="1240727"/>
    <lineage>
        <taxon>Bacteria</taxon>
        <taxon>Pseudomonadati</taxon>
        <taxon>Bacteroidota</taxon>
        <taxon>Flavobacteriia</taxon>
        <taxon>Flavobacteriales</taxon>
        <taxon>Flavobacteriaceae</taxon>
        <taxon>Hwangdonia</taxon>
    </lineage>
</organism>
<name>A0ABW3RBW4_9FLAO</name>
<dbReference type="Proteomes" id="UP001597163">
    <property type="component" value="Unassembled WGS sequence"/>
</dbReference>
<comment type="caution">
    <text evidence="2">The sequence shown here is derived from an EMBL/GenBank/DDBJ whole genome shotgun (WGS) entry which is preliminary data.</text>
</comment>
<dbReference type="InterPro" id="IPR005901">
    <property type="entry name" value="GLPGLI"/>
</dbReference>